<dbReference type="Pfam" id="PF22486">
    <property type="entry name" value="MATH_2"/>
    <property type="match status" value="2"/>
</dbReference>
<dbReference type="Proteomes" id="UP000077755">
    <property type="component" value="Chromosome 3"/>
</dbReference>
<dbReference type="EMBL" id="CP093345">
    <property type="protein sequence ID" value="WOG94658.1"/>
    <property type="molecule type" value="Genomic_DNA"/>
</dbReference>
<dbReference type="PANTHER" id="PTHR46162:SF65">
    <property type="entry name" value="F9D12.8 PROTEIN-RELATED"/>
    <property type="match status" value="1"/>
</dbReference>
<dbReference type="Gene3D" id="2.60.210.10">
    <property type="entry name" value="Apoptosis, Tumor Necrosis Factor Receptor Associated Protein 2, Chain A"/>
    <property type="match status" value="2"/>
</dbReference>
<dbReference type="KEGG" id="dcr:108213629"/>
<reference evidence="2" key="2">
    <citation type="submission" date="2022-03" db="EMBL/GenBank/DDBJ databases">
        <title>Draft title - Genomic analysis of global carrot germplasm unveils the trajectory of domestication and the origin of high carotenoid orange carrot.</title>
        <authorList>
            <person name="Iorizzo M."/>
            <person name="Ellison S."/>
            <person name="Senalik D."/>
            <person name="Macko-Podgorni A."/>
            <person name="Grzebelus D."/>
            <person name="Bostan H."/>
            <person name="Rolling W."/>
            <person name="Curaba J."/>
            <person name="Simon P."/>
        </authorList>
    </citation>
    <scope>NUCLEOTIDE SEQUENCE</scope>
    <source>
        <tissue evidence="2">Leaf</tissue>
    </source>
</reference>
<dbReference type="AlphaFoldDB" id="A0AAF0WU74"/>
<dbReference type="InterPro" id="IPR008974">
    <property type="entry name" value="TRAF-like"/>
</dbReference>
<dbReference type="InterPro" id="IPR002083">
    <property type="entry name" value="MATH/TRAF_dom"/>
</dbReference>
<gene>
    <name evidence="2" type="ORF">DCAR_0313955</name>
</gene>
<evidence type="ECO:0000259" key="1">
    <source>
        <dbReference type="PROSITE" id="PS50144"/>
    </source>
</evidence>
<organism evidence="2 3">
    <name type="scientific">Daucus carota subsp. sativus</name>
    <name type="common">Carrot</name>
    <dbReference type="NCBI Taxonomy" id="79200"/>
    <lineage>
        <taxon>Eukaryota</taxon>
        <taxon>Viridiplantae</taxon>
        <taxon>Streptophyta</taxon>
        <taxon>Embryophyta</taxon>
        <taxon>Tracheophyta</taxon>
        <taxon>Spermatophyta</taxon>
        <taxon>Magnoliopsida</taxon>
        <taxon>eudicotyledons</taxon>
        <taxon>Gunneridae</taxon>
        <taxon>Pentapetalae</taxon>
        <taxon>asterids</taxon>
        <taxon>campanulids</taxon>
        <taxon>Apiales</taxon>
        <taxon>Apiaceae</taxon>
        <taxon>Apioideae</taxon>
        <taxon>Scandiceae</taxon>
        <taxon>Daucinae</taxon>
        <taxon>Daucus</taxon>
        <taxon>Daucus sect. Daucus</taxon>
    </lineage>
</organism>
<accession>A0AAF0WU74</accession>
<evidence type="ECO:0000313" key="3">
    <source>
        <dbReference type="Proteomes" id="UP000077755"/>
    </source>
</evidence>
<evidence type="ECO:0000313" key="2">
    <source>
        <dbReference type="EMBL" id="WOG94658.1"/>
    </source>
</evidence>
<dbReference type="PANTHER" id="PTHR46162">
    <property type="entry name" value="TRAF-LIKE FAMILY PROTEIN"/>
    <property type="match status" value="1"/>
</dbReference>
<dbReference type="CDD" id="cd00121">
    <property type="entry name" value="MATH"/>
    <property type="match status" value="2"/>
</dbReference>
<feature type="domain" description="MATH" evidence="1">
    <location>
        <begin position="22"/>
        <end position="153"/>
    </location>
</feature>
<reference evidence="2" key="1">
    <citation type="journal article" date="2016" name="Nat. Genet.">
        <title>A high-quality carrot genome assembly provides new insights into carotenoid accumulation and asterid genome evolution.</title>
        <authorList>
            <person name="Iorizzo M."/>
            <person name="Ellison S."/>
            <person name="Senalik D."/>
            <person name="Zeng P."/>
            <person name="Satapoomin P."/>
            <person name="Huang J."/>
            <person name="Bowman M."/>
            <person name="Iovene M."/>
            <person name="Sanseverino W."/>
            <person name="Cavagnaro P."/>
            <person name="Yildiz M."/>
            <person name="Macko-Podgorni A."/>
            <person name="Moranska E."/>
            <person name="Grzebelus E."/>
            <person name="Grzebelus D."/>
            <person name="Ashrafi H."/>
            <person name="Zheng Z."/>
            <person name="Cheng S."/>
            <person name="Spooner D."/>
            <person name="Van Deynze A."/>
            <person name="Simon P."/>
        </authorList>
    </citation>
    <scope>NUCLEOTIDE SEQUENCE</scope>
    <source>
        <tissue evidence="2">Leaf</tissue>
    </source>
</reference>
<proteinExistence type="predicted"/>
<protein>
    <recommendedName>
        <fullName evidence="1">MATH domain-containing protein</fullName>
    </recommendedName>
</protein>
<dbReference type="SUPFAM" id="SSF49599">
    <property type="entry name" value="TRAF domain-like"/>
    <property type="match status" value="2"/>
</dbReference>
<sequence length="316" mass="35681">MAIVCGEDEVVGVLQETRDSPPSDYLFKIKTFSMFSEHSFGKIESSNFEAGGHQWRILFFPNGHDEGLGDHVSIYLSVASKKSLADGKPINAIFKFFVFDQIRAKYFTVQGSVRRFDRMKYRWGLSKFISLEDFNAPASGFLVNDTCFIGAEVYVIQSPSICESLSMLNFDDDISFKYTWKLTGFSGLVDECCYSDEFAFGNYKWRLQCYPGGDGDNRGCNLSMFLELVDSPIDSPAEKVKAQFKITLHDQINKENRAREATHWFGASAGSIQGWNSFIRLKDLKKSSNGFLVDDCCVFEAKVTLLCATYQESLNP</sequence>
<dbReference type="SMART" id="SM00061">
    <property type="entry name" value="MATH"/>
    <property type="match status" value="2"/>
</dbReference>
<keyword evidence="3" id="KW-1185">Reference proteome</keyword>
<dbReference type="PROSITE" id="PS50144">
    <property type="entry name" value="MATH"/>
    <property type="match status" value="2"/>
</dbReference>
<name>A0AAF0WU74_DAUCS</name>
<feature type="domain" description="MATH" evidence="1">
    <location>
        <begin position="175"/>
        <end position="303"/>
    </location>
</feature>